<evidence type="ECO:0000313" key="2">
    <source>
        <dbReference type="EMBL" id="KIR68334.1"/>
    </source>
</evidence>
<name>A0ABR5BGP4_CRYGA</name>
<protein>
    <submittedName>
        <fullName evidence="2">Uncharacterized protein</fullName>
    </submittedName>
</protein>
<feature type="compositionally biased region" description="Polar residues" evidence="1">
    <location>
        <begin position="7"/>
        <end position="19"/>
    </location>
</feature>
<accession>A0ABR5BGP4</accession>
<evidence type="ECO:0000313" key="3">
    <source>
        <dbReference type="Proteomes" id="UP000053800"/>
    </source>
</evidence>
<feature type="non-terminal residue" evidence="2">
    <location>
        <position position="38"/>
    </location>
</feature>
<evidence type="ECO:0000256" key="1">
    <source>
        <dbReference type="SAM" id="MobiDB-lite"/>
    </source>
</evidence>
<sequence length="38" mass="4114">ATEDTESASAITEVPSTSVPWECSGPPSSFMGDNRKRW</sequence>
<dbReference type="EMBL" id="KN848891">
    <property type="protein sequence ID" value="KIR68334.1"/>
    <property type="molecule type" value="Genomic_DNA"/>
</dbReference>
<reference evidence="2 3" key="1">
    <citation type="submission" date="2015-01" db="EMBL/GenBank/DDBJ databases">
        <title>The Genome Sequence of Cryptococcus gattii CA1873.</title>
        <authorList>
            <consortium name="The Broad Institute Genomics Platform"/>
            <person name="Cuomo C."/>
            <person name="Litvintseva A."/>
            <person name="Chen Y."/>
            <person name="Heitman J."/>
            <person name="Sun S."/>
            <person name="Springer D."/>
            <person name="Dromer F."/>
            <person name="Young S."/>
            <person name="Zeng Q."/>
            <person name="Gargeya S."/>
            <person name="Abouelleil A."/>
            <person name="Alvarado L."/>
            <person name="Chapman S.B."/>
            <person name="Gainer-Dewar J."/>
            <person name="Goldberg J."/>
            <person name="Griggs A."/>
            <person name="Gujja S."/>
            <person name="Hansen M."/>
            <person name="Howarth C."/>
            <person name="Imamovic A."/>
            <person name="Larimer J."/>
            <person name="Murphy C."/>
            <person name="Naylor J."/>
            <person name="Pearson M."/>
            <person name="Priest M."/>
            <person name="Roberts A."/>
            <person name="Saif S."/>
            <person name="Shea T."/>
            <person name="Sykes S."/>
            <person name="Wortman J."/>
            <person name="Nusbaum C."/>
            <person name="Birren B."/>
        </authorList>
    </citation>
    <scope>NUCLEOTIDE SEQUENCE [LARGE SCALE GENOMIC DNA]</scope>
    <source>
        <strain evidence="2 3">CA1873</strain>
    </source>
</reference>
<gene>
    <name evidence="2" type="ORF">I314_01835</name>
</gene>
<feature type="region of interest" description="Disordered" evidence="1">
    <location>
        <begin position="1"/>
        <end position="38"/>
    </location>
</feature>
<proteinExistence type="predicted"/>
<dbReference type="Proteomes" id="UP000053800">
    <property type="component" value="Unassembled WGS sequence"/>
</dbReference>
<organism evidence="2 3">
    <name type="scientific">Cryptococcus bacillisporus CA1873</name>
    <dbReference type="NCBI Taxonomy" id="1296111"/>
    <lineage>
        <taxon>Eukaryota</taxon>
        <taxon>Fungi</taxon>
        <taxon>Dikarya</taxon>
        <taxon>Basidiomycota</taxon>
        <taxon>Agaricomycotina</taxon>
        <taxon>Tremellomycetes</taxon>
        <taxon>Tremellales</taxon>
        <taxon>Cryptococcaceae</taxon>
        <taxon>Cryptococcus</taxon>
        <taxon>Cryptococcus gattii species complex</taxon>
    </lineage>
</organism>
<keyword evidence="3" id="KW-1185">Reference proteome</keyword>